<dbReference type="Proteomes" id="UP000602284">
    <property type="component" value="Unassembled WGS sequence"/>
</dbReference>
<evidence type="ECO:0000313" key="3">
    <source>
        <dbReference type="Proteomes" id="UP000602284"/>
    </source>
</evidence>
<reference evidence="2 3" key="1">
    <citation type="submission" date="2021-01" db="EMBL/GenBank/DDBJ databases">
        <title>Tumebacillus sp. strain ITR2 16S ribosomal RNA gene Genome sequencing and assembly.</title>
        <authorList>
            <person name="Kang M."/>
        </authorList>
    </citation>
    <scope>NUCLEOTIDE SEQUENCE [LARGE SCALE GENOMIC DNA]</scope>
    <source>
        <strain evidence="2 3">ITR2</strain>
    </source>
</reference>
<name>A0ABS1JG43_9BACL</name>
<keyword evidence="1" id="KW-0472">Membrane</keyword>
<keyword evidence="3" id="KW-1185">Reference proteome</keyword>
<keyword evidence="1" id="KW-0812">Transmembrane</keyword>
<evidence type="ECO:0000313" key="2">
    <source>
        <dbReference type="EMBL" id="MBL0389195.1"/>
    </source>
</evidence>
<keyword evidence="1" id="KW-1133">Transmembrane helix</keyword>
<gene>
    <name evidence="2" type="ORF">JJB07_21615</name>
</gene>
<protein>
    <recommendedName>
        <fullName evidence="4">Zinc-finger domain-containing protein</fullName>
    </recommendedName>
</protein>
<sequence length="246" mass="28150">MKCEDFQDQLWYGERDPDFESHYKTCRTCQSEMIRFQDLLNDMRIKDIPLPTRNLKPNRAVIRKSVRMNRLTPWSKKVGLFAASLVILVSAGLVVQGIDRSQTNEKKATLTELTEHQTSTNQNKPSPFQSQKITLPDGQVLTGLSNPITYQGVELMFQEGYDNHALVQIEETVQTQIGPVKLAHVEKSNPAADDGKKSDTYYWLIYQRDDMPNPFILSAKYTEDRDKAKQAILQAAKTWEIPSLTQ</sequence>
<proteinExistence type="predicted"/>
<dbReference type="RefSeq" id="WP_201638197.1">
    <property type="nucleotide sequence ID" value="NZ_JAEQNB010000009.1"/>
</dbReference>
<comment type="caution">
    <text evidence="2">The sequence shown here is derived from an EMBL/GenBank/DDBJ whole genome shotgun (WGS) entry which is preliminary data.</text>
</comment>
<evidence type="ECO:0008006" key="4">
    <source>
        <dbReference type="Google" id="ProtNLM"/>
    </source>
</evidence>
<organism evidence="2 3">
    <name type="scientific">Tumebacillus amylolyticus</name>
    <dbReference type="NCBI Taxonomy" id="2801339"/>
    <lineage>
        <taxon>Bacteria</taxon>
        <taxon>Bacillati</taxon>
        <taxon>Bacillota</taxon>
        <taxon>Bacilli</taxon>
        <taxon>Bacillales</taxon>
        <taxon>Alicyclobacillaceae</taxon>
        <taxon>Tumebacillus</taxon>
    </lineage>
</organism>
<accession>A0ABS1JG43</accession>
<evidence type="ECO:0000256" key="1">
    <source>
        <dbReference type="SAM" id="Phobius"/>
    </source>
</evidence>
<dbReference type="EMBL" id="JAEQNB010000009">
    <property type="protein sequence ID" value="MBL0389195.1"/>
    <property type="molecule type" value="Genomic_DNA"/>
</dbReference>
<feature type="transmembrane region" description="Helical" evidence="1">
    <location>
        <begin position="78"/>
        <end position="98"/>
    </location>
</feature>